<comment type="caution">
    <text evidence="2">The sequence shown here is derived from an EMBL/GenBank/DDBJ whole genome shotgun (WGS) entry which is preliminary data.</text>
</comment>
<reference evidence="2" key="1">
    <citation type="journal article" date="2021" name="Nat. Commun.">
        <title>Genetic determinants of endophytism in the Arabidopsis root mycobiome.</title>
        <authorList>
            <person name="Mesny F."/>
            <person name="Miyauchi S."/>
            <person name="Thiergart T."/>
            <person name="Pickel B."/>
            <person name="Atanasova L."/>
            <person name="Karlsson M."/>
            <person name="Huettel B."/>
            <person name="Barry K.W."/>
            <person name="Haridas S."/>
            <person name="Chen C."/>
            <person name="Bauer D."/>
            <person name="Andreopoulos W."/>
            <person name="Pangilinan J."/>
            <person name="LaButti K."/>
            <person name="Riley R."/>
            <person name="Lipzen A."/>
            <person name="Clum A."/>
            <person name="Drula E."/>
            <person name="Henrissat B."/>
            <person name="Kohler A."/>
            <person name="Grigoriev I.V."/>
            <person name="Martin F.M."/>
            <person name="Hacquard S."/>
        </authorList>
    </citation>
    <scope>NUCLEOTIDE SEQUENCE</scope>
    <source>
        <strain evidence="2">MPI-CAGE-AT-0147</strain>
    </source>
</reference>
<feature type="compositionally biased region" description="Low complexity" evidence="1">
    <location>
        <begin position="229"/>
        <end position="238"/>
    </location>
</feature>
<evidence type="ECO:0000313" key="2">
    <source>
        <dbReference type="EMBL" id="KAH7114645.1"/>
    </source>
</evidence>
<gene>
    <name evidence="2" type="ORF">EDB81DRAFT_893143</name>
</gene>
<feature type="region of interest" description="Disordered" evidence="1">
    <location>
        <begin position="216"/>
        <end position="259"/>
    </location>
</feature>
<organism evidence="2 3">
    <name type="scientific">Dactylonectria macrodidyma</name>
    <dbReference type="NCBI Taxonomy" id="307937"/>
    <lineage>
        <taxon>Eukaryota</taxon>
        <taxon>Fungi</taxon>
        <taxon>Dikarya</taxon>
        <taxon>Ascomycota</taxon>
        <taxon>Pezizomycotina</taxon>
        <taxon>Sordariomycetes</taxon>
        <taxon>Hypocreomycetidae</taxon>
        <taxon>Hypocreales</taxon>
        <taxon>Nectriaceae</taxon>
        <taxon>Dactylonectria</taxon>
    </lineage>
</organism>
<name>A0A9P9D6P4_9HYPO</name>
<keyword evidence="3" id="KW-1185">Reference proteome</keyword>
<dbReference type="AlphaFoldDB" id="A0A9P9D6P4"/>
<sequence length="400" mass="43524">MSDKAPKKERVAKVVGRRLSGILLRTNDSKKNASPTARRPRTAQAELQSQRSSLTATNSQQRPASACSSPGEKRLSHRTSFRQRFWSVSSSNEDCLENQSGSRSSAYIPRHAASDFSKNASGPVIEDTHKVVGRRPSTARIMADEANARIIQRFSTGSGTGTNTVPTVREDDENTLCSLNEDPNNNTTAATASRNPSGELDGAISTLYREQALNALNEPSANDPRRTSDPSSPRALSADPDDSSDDEYGVFQDQGESRRHARRCVMLTAEVERSANRQSMGSFGVLSAPNRNSVYSNRSSLLSNQGGISSSSDTSASSSDRNSMYSTDPILHRNSTYMDVESLPTPDSLAALDKMRWSGIPNNTISDYTRPTGTDVTQTESQKRKPSIAQPPRVETVMEV</sequence>
<feature type="compositionally biased region" description="Basic and acidic residues" evidence="1">
    <location>
        <begin position="1"/>
        <end position="12"/>
    </location>
</feature>
<dbReference type="OrthoDB" id="4850587at2759"/>
<evidence type="ECO:0000256" key="1">
    <source>
        <dbReference type="SAM" id="MobiDB-lite"/>
    </source>
</evidence>
<accession>A0A9P9D6P4</accession>
<feature type="region of interest" description="Disordered" evidence="1">
    <location>
        <begin position="1"/>
        <end position="78"/>
    </location>
</feature>
<protein>
    <submittedName>
        <fullName evidence="2">Uncharacterized protein</fullName>
    </submittedName>
</protein>
<feature type="region of interest" description="Disordered" evidence="1">
    <location>
        <begin position="175"/>
        <end position="201"/>
    </location>
</feature>
<feature type="compositionally biased region" description="Acidic residues" evidence="1">
    <location>
        <begin position="239"/>
        <end position="248"/>
    </location>
</feature>
<evidence type="ECO:0000313" key="3">
    <source>
        <dbReference type="Proteomes" id="UP000738349"/>
    </source>
</evidence>
<feature type="compositionally biased region" description="Polar residues" evidence="1">
    <location>
        <begin position="45"/>
        <end position="68"/>
    </location>
</feature>
<feature type="compositionally biased region" description="Polar residues" evidence="1">
    <location>
        <begin position="363"/>
        <end position="380"/>
    </location>
</feature>
<dbReference type="Proteomes" id="UP000738349">
    <property type="component" value="Unassembled WGS sequence"/>
</dbReference>
<feature type="compositionally biased region" description="Low complexity" evidence="1">
    <location>
        <begin position="299"/>
        <end position="323"/>
    </location>
</feature>
<proteinExistence type="predicted"/>
<dbReference type="EMBL" id="JAGMUV010000032">
    <property type="protein sequence ID" value="KAH7114645.1"/>
    <property type="molecule type" value="Genomic_DNA"/>
</dbReference>
<feature type="region of interest" description="Disordered" evidence="1">
    <location>
        <begin position="297"/>
        <end position="329"/>
    </location>
</feature>
<feature type="region of interest" description="Disordered" evidence="1">
    <location>
        <begin position="363"/>
        <end position="400"/>
    </location>
</feature>